<dbReference type="InterPro" id="IPR038610">
    <property type="entry name" value="FliK-like_C_sf"/>
</dbReference>
<gene>
    <name evidence="2" type="ORF">CXK92_19100</name>
</gene>
<dbReference type="RefSeq" id="WP_102826597.1">
    <property type="nucleotide sequence ID" value="NZ_CP139348.1"/>
</dbReference>
<evidence type="ECO:0000313" key="3">
    <source>
        <dbReference type="Proteomes" id="UP000235925"/>
    </source>
</evidence>
<proteinExistence type="predicted"/>
<organism evidence="2 3">
    <name type="scientific">Stutzerimonas stutzeri</name>
    <name type="common">Pseudomonas stutzeri</name>
    <dbReference type="NCBI Taxonomy" id="316"/>
    <lineage>
        <taxon>Bacteria</taxon>
        <taxon>Pseudomonadati</taxon>
        <taxon>Pseudomonadota</taxon>
        <taxon>Gammaproteobacteria</taxon>
        <taxon>Pseudomonadales</taxon>
        <taxon>Pseudomonadaceae</taxon>
        <taxon>Stutzerimonas</taxon>
    </lineage>
</organism>
<protein>
    <submittedName>
        <fullName evidence="2">Flagellar hook-length control protein FliK</fullName>
    </submittedName>
</protein>
<keyword evidence="2" id="KW-0966">Cell projection</keyword>
<dbReference type="PANTHER" id="PTHR37533:SF2">
    <property type="entry name" value="FLAGELLAR HOOK-LENGTH CONTROL PROTEIN"/>
    <property type="match status" value="1"/>
</dbReference>
<dbReference type="Pfam" id="PF02120">
    <property type="entry name" value="Flg_hook"/>
    <property type="match status" value="1"/>
</dbReference>
<dbReference type="Proteomes" id="UP000235925">
    <property type="component" value="Unassembled WGS sequence"/>
</dbReference>
<dbReference type="EMBL" id="POUN01000006">
    <property type="protein sequence ID" value="PNF79022.1"/>
    <property type="molecule type" value="Genomic_DNA"/>
</dbReference>
<dbReference type="OrthoDB" id="1792985at2"/>
<dbReference type="Gene3D" id="3.30.750.140">
    <property type="match status" value="1"/>
</dbReference>
<dbReference type="InterPro" id="IPR052563">
    <property type="entry name" value="FliK"/>
</dbReference>
<reference evidence="2 3" key="1">
    <citation type="submission" date="2018-01" db="EMBL/GenBank/DDBJ databases">
        <title>Denitrification phenotypes of diverse strains of Pseudomonas stutzeri.</title>
        <authorList>
            <person name="Milligan D.A."/>
            <person name="Bergaust L."/>
            <person name="Bakken L.R."/>
            <person name="Frostegard A."/>
        </authorList>
    </citation>
    <scope>NUCLEOTIDE SEQUENCE [LARGE SCALE GENOMIC DNA]</scope>
    <source>
        <strain evidence="2 3">KC</strain>
    </source>
</reference>
<accession>A0A2N8RXE6</accession>
<dbReference type="CDD" id="cd17470">
    <property type="entry name" value="T3SS_Flik_C"/>
    <property type="match status" value="1"/>
</dbReference>
<keyword evidence="2" id="KW-0969">Cilium</keyword>
<keyword evidence="2" id="KW-0282">Flagellum</keyword>
<dbReference type="PANTHER" id="PTHR37533">
    <property type="entry name" value="FLAGELLAR HOOK-LENGTH CONTROL PROTEIN"/>
    <property type="match status" value="1"/>
</dbReference>
<name>A0A2N8RXE6_STUST</name>
<dbReference type="AlphaFoldDB" id="A0A2N8RXE6"/>
<evidence type="ECO:0000313" key="2">
    <source>
        <dbReference type="EMBL" id="PNF79022.1"/>
    </source>
</evidence>
<feature type="domain" description="Flagellar hook-length control protein-like C-terminal" evidence="1">
    <location>
        <begin position="257"/>
        <end position="337"/>
    </location>
</feature>
<sequence>MQLISASAPAAVAEALTQPPRPASLSGHAAARAADGQTGFAIDFRARMLGAAADLDMDTLPQLPAEQDPLLPSALVEMVAEAGIDEAAEQGPAEQWLLGMLDQQQVQVQAREAAVQLGWPVAPQPSDAAPDGQAAEVIEAQSQGRVTPLPAGLPGQQATEQLADRLMPAAPVVRPAIEPGAALSLLAVGAAGSDLGADLPVEQLRELASIDDGSQSVPLLSDRPASSVAQGAERLLKLQAPEAKWGEQMLHALREHVEIQLQQRQQSATIRLDPPELGSMEIHLSHESGRLTVQLSAAHADVARLLQQTSDRLRQELVAQHFVQVNVQVGADGQSGRQGQSQPGHQGDAVLAATTPASAAVPGAGTGRSAGRGNDVLVTV</sequence>
<evidence type="ECO:0000259" key="1">
    <source>
        <dbReference type="Pfam" id="PF02120"/>
    </source>
</evidence>
<comment type="caution">
    <text evidence="2">The sequence shown here is derived from an EMBL/GenBank/DDBJ whole genome shotgun (WGS) entry which is preliminary data.</text>
</comment>
<dbReference type="InterPro" id="IPR021136">
    <property type="entry name" value="Flagellar_hook_control-like_C"/>
</dbReference>